<protein>
    <submittedName>
        <fullName evidence="2">Putative methyl-accepting chemotaxis protein Nap3</fullName>
    </submittedName>
</protein>
<sequence length="164" mass="19164">MNEPYKETFCDNEKQMGDGQLQHHLMIAEAAYYRAEHRGFWCGNPVTDWLEAEDEIDAKLCEITHPDKAITAKEAFQVKIESQLKKWDTKLDGLKNKAKKMKDQLRHDLEAQLEILHARRVVVYEKLQGLRQRSEGAWEDMKEGAEKTLDEMQKAIDSTVNRFK</sequence>
<evidence type="ECO:0000313" key="2">
    <source>
        <dbReference type="EMBL" id="CBI10676.1"/>
    </source>
</evidence>
<proteinExistence type="predicted"/>
<feature type="coiled-coil region" evidence="1">
    <location>
        <begin position="84"/>
        <end position="111"/>
    </location>
</feature>
<name>E6QTV4_9ZZZZ</name>
<dbReference type="AlphaFoldDB" id="E6QTV4"/>
<gene>
    <name evidence="2" type="ORF">CARN7_1471</name>
</gene>
<evidence type="ECO:0000256" key="1">
    <source>
        <dbReference type="SAM" id="Coils"/>
    </source>
</evidence>
<reference evidence="2" key="1">
    <citation type="submission" date="2009-10" db="EMBL/GenBank/DDBJ databases">
        <title>Diversity of trophic interactions inside an arsenic-rich microbial ecosystem.</title>
        <authorList>
            <person name="Bertin P.N."/>
            <person name="Heinrich-Salmeron A."/>
            <person name="Pelletier E."/>
            <person name="Goulhen-Chollet F."/>
            <person name="Arsene-Ploetze F."/>
            <person name="Gallien S."/>
            <person name="Calteau A."/>
            <person name="Vallenet D."/>
            <person name="Casiot C."/>
            <person name="Chane-Woon-Ming B."/>
            <person name="Giloteaux L."/>
            <person name="Barakat M."/>
            <person name="Bonnefoy V."/>
            <person name="Bruneel O."/>
            <person name="Chandler M."/>
            <person name="Cleiss J."/>
            <person name="Duran R."/>
            <person name="Elbaz-Poulichet F."/>
            <person name="Fonknechten N."/>
            <person name="Lauga B."/>
            <person name="Mornico D."/>
            <person name="Ortet P."/>
            <person name="Schaeffer C."/>
            <person name="Siguier P."/>
            <person name="Alexander Thil Smith A."/>
            <person name="Van Dorsselaer A."/>
            <person name="Weissenbach J."/>
            <person name="Medigue C."/>
            <person name="Le Paslier D."/>
        </authorList>
    </citation>
    <scope>NUCLEOTIDE SEQUENCE</scope>
</reference>
<dbReference type="InterPro" id="IPR021327">
    <property type="entry name" value="DUF2934"/>
</dbReference>
<organism evidence="2">
    <name type="scientific">mine drainage metagenome</name>
    <dbReference type="NCBI Taxonomy" id="410659"/>
    <lineage>
        <taxon>unclassified sequences</taxon>
        <taxon>metagenomes</taxon>
        <taxon>ecological metagenomes</taxon>
    </lineage>
</organism>
<accession>E6QTV4</accession>
<comment type="caution">
    <text evidence="2">The sequence shown here is derived from an EMBL/GenBank/DDBJ whole genome shotgun (WGS) entry which is preliminary data.</text>
</comment>
<dbReference type="Pfam" id="PF11154">
    <property type="entry name" value="DUF2934"/>
    <property type="match status" value="1"/>
</dbReference>
<keyword evidence="1" id="KW-0175">Coiled coil</keyword>
<dbReference type="EMBL" id="CABR01000101">
    <property type="protein sequence ID" value="CBI10676.1"/>
    <property type="molecule type" value="Genomic_DNA"/>
</dbReference>
<dbReference type="SUPFAM" id="SSF58113">
    <property type="entry name" value="Apolipoprotein A-I"/>
    <property type="match status" value="1"/>
</dbReference>